<evidence type="ECO:0000256" key="8">
    <source>
        <dbReference type="PROSITE-ProRule" id="PRU00175"/>
    </source>
</evidence>
<keyword evidence="3" id="KW-0479">Metal-binding</keyword>
<dbReference type="PANTHER" id="PTHR16004">
    <property type="entry name" value="RING FINGER PROTEIN 31-RELATED"/>
    <property type="match status" value="1"/>
</dbReference>
<dbReference type="Pfam" id="PF01485">
    <property type="entry name" value="IBR"/>
    <property type="match status" value="1"/>
</dbReference>
<evidence type="ECO:0000256" key="5">
    <source>
        <dbReference type="ARBA" id="ARBA00022771"/>
    </source>
</evidence>
<gene>
    <name evidence="12" type="ORF">Cfor_04639</name>
</gene>
<feature type="region of interest" description="Disordered" evidence="9">
    <location>
        <begin position="340"/>
        <end position="390"/>
    </location>
</feature>
<dbReference type="InterPro" id="IPR013083">
    <property type="entry name" value="Znf_RING/FYVE/PHD"/>
</dbReference>
<feature type="region of interest" description="Disordered" evidence="9">
    <location>
        <begin position="194"/>
        <end position="217"/>
    </location>
</feature>
<dbReference type="OrthoDB" id="9978677at2759"/>
<keyword evidence="13" id="KW-1185">Reference proteome</keyword>
<feature type="compositionally biased region" description="Pro residues" evidence="9">
    <location>
        <begin position="14"/>
        <end position="26"/>
    </location>
</feature>
<evidence type="ECO:0000256" key="3">
    <source>
        <dbReference type="ARBA" id="ARBA00022723"/>
    </source>
</evidence>
<feature type="compositionally biased region" description="Basic and acidic residues" evidence="9">
    <location>
        <begin position="719"/>
        <end position="728"/>
    </location>
</feature>
<feature type="region of interest" description="Disordered" evidence="9">
    <location>
        <begin position="478"/>
        <end position="579"/>
    </location>
</feature>
<feature type="compositionally biased region" description="Low complexity" evidence="9">
    <location>
        <begin position="701"/>
        <end position="718"/>
    </location>
</feature>
<reference evidence="13" key="1">
    <citation type="submission" date="2020-01" db="EMBL/GenBank/DDBJ databases">
        <title>Draft genome sequence of the Termite Coptotermes fromosanus.</title>
        <authorList>
            <person name="Itakura S."/>
            <person name="Yosikawa Y."/>
            <person name="Umezawa K."/>
        </authorList>
    </citation>
    <scope>NUCLEOTIDE SEQUENCE [LARGE SCALE GENOMIC DNA]</scope>
</reference>
<dbReference type="InterPro" id="IPR001876">
    <property type="entry name" value="Znf_RanBP2"/>
</dbReference>
<feature type="compositionally biased region" description="Polar residues" evidence="9">
    <location>
        <begin position="926"/>
        <end position="935"/>
    </location>
</feature>
<feature type="compositionally biased region" description="Low complexity" evidence="9">
    <location>
        <begin position="307"/>
        <end position="324"/>
    </location>
</feature>
<organism evidence="12 13">
    <name type="scientific">Coptotermes formosanus</name>
    <name type="common">Formosan subterranean termite</name>
    <dbReference type="NCBI Taxonomy" id="36987"/>
    <lineage>
        <taxon>Eukaryota</taxon>
        <taxon>Metazoa</taxon>
        <taxon>Ecdysozoa</taxon>
        <taxon>Arthropoda</taxon>
        <taxon>Hexapoda</taxon>
        <taxon>Insecta</taxon>
        <taxon>Pterygota</taxon>
        <taxon>Neoptera</taxon>
        <taxon>Polyneoptera</taxon>
        <taxon>Dictyoptera</taxon>
        <taxon>Blattodea</taxon>
        <taxon>Blattoidea</taxon>
        <taxon>Termitoidae</taxon>
        <taxon>Rhinotermitidae</taxon>
        <taxon>Coptotermes</taxon>
    </lineage>
</organism>
<feature type="region of interest" description="Disordered" evidence="9">
    <location>
        <begin position="110"/>
        <end position="161"/>
    </location>
</feature>
<dbReference type="InParanoid" id="A0A6L2PT02"/>
<keyword evidence="7" id="KW-0862">Zinc</keyword>
<keyword evidence="5 8" id="KW-0863">Zinc-finger</keyword>
<evidence type="ECO:0000259" key="10">
    <source>
        <dbReference type="PROSITE" id="PS50089"/>
    </source>
</evidence>
<dbReference type="InterPro" id="IPR001841">
    <property type="entry name" value="Znf_RING"/>
</dbReference>
<dbReference type="FunCoup" id="A0A6L2PT02">
    <property type="interactions" value="7"/>
</dbReference>
<feature type="region of interest" description="Disordered" evidence="9">
    <location>
        <begin position="872"/>
        <end position="898"/>
    </location>
</feature>
<feature type="region of interest" description="Disordered" evidence="9">
    <location>
        <begin position="1511"/>
        <end position="1536"/>
    </location>
</feature>
<comment type="caution">
    <text evidence="12">The sequence shown here is derived from an EMBL/GenBank/DDBJ whole genome shotgun (WGS) entry which is preliminary data.</text>
</comment>
<evidence type="ECO:0000256" key="4">
    <source>
        <dbReference type="ARBA" id="ARBA00022737"/>
    </source>
</evidence>
<dbReference type="SMART" id="SM00647">
    <property type="entry name" value="IBR"/>
    <property type="match status" value="1"/>
</dbReference>
<feature type="compositionally biased region" description="Basic and acidic residues" evidence="9">
    <location>
        <begin position="801"/>
        <end position="811"/>
    </location>
</feature>
<name>A0A6L2PT02_COPFO</name>
<dbReference type="InterPro" id="IPR032065">
    <property type="entry name" value="RNF31-UBA"/>
</dbReference>
<feature type="compositionally biased region" description="Basic and acidic residues" evidence="9">
    <location>
        <begin position="1"/>
        <end position="10"/>
    </location>
</feature>
<evidence type="ECO:0000256" key="1">
    <source>
        <dbReference type="ARBA" id="ARBA00008278"/>
    </source>
</evidence>
<dbReference type="PROSITE" id="PS01358">
    <property type="entry name" value="ZF_RANBP2_1"/>
    <property type="match status" value="1"/>
</dbReference>
<dbReference type="InterPro" id="IPR041031">
    <property type="entry name" value="RNF31_C"/>
</dbReference>
<dbReference type="InterPro" id="IPR047541">
    <property type="entry name" value="RNF31_RBR_mRING-HC-like"/>
</dbReference>
<evidence type="ECO:0000256" key="9">
    <source>
        <dbReference type="SAM" id="MobiDB-lite"/>
    </source>
</evidence>
<protein>
    <submittedName>
        <fullName evidence="12">Uncharacterized protein</fullName>
    </submittedName>
</protein>
<dbReference type="Pfam" id="PF22191">
    <property type="entry name" value="IBR_1"/>
    <property type="match status" value="1"/>
</dbReference>
<comment type="similarity">
    <text evidence="1">Belongs to the RBR family.</text>
</comment>
<keyword evidence="4" id="KW-0677">Repeat</keyword>
<evidence type="ECO:0000313" key="12">
    <source>
        <dbReference type="EMBL" id="GFG34760.1"/>
    </source>
</evidence>
<dbReference type="PROSITE" id="PS51873">
    <property type="entry name" value="TRIAD"/>
    <property type="match status" value="1"/>
</dbReference>
<dbReference type="Gene3D" id="1.10.8.10">
    <property type="entry name" value="DNA helicase RuvA subunit, C-terminal domain"/>
    <property type="match status" value="1"/>
</dbReference>
<feature type="region of interest" description="Disordered" evidence="9">
    <location>
        <begin position="1"/>
        <end position="26"/>
    </location>
</feature>
<dbReference type="Pfam" id="PF18091">
    <property type="entry name" value="E3_UbLigase_RBR"/>
    <property type="match status" value="1"/>
</dbReference>
<evidence type="ECO:0000256" key="2">
    <source>
        <dbReference type="ARBA" id="ARBA00022679"/>
    </source>
</evidence>
<evidence type="ECO:0000256" key="7">
    <source>
        <dbReference type="ARBA" id="ARBA00022833"/>
    </source>
</evidence>
<feature type="region of interest" description="Disordered" evidence="9">
    <location>
        <begin position="659"/>
        <end position="754"/>
    </location>
</feature>
<feature type="compositionally biased region" description="Polar residues" evidence="9">
    <location>
        <begin position="682"/>
        <end position="700"/>
    </location>
</feature>
<feature type="compositionally biased region" description="Basic and acidic residues" evidence="9">
    <location>
        <begin position="1393"/>
        <end position="1404"/>
    </location>
</feature>
<feature type="compositionally biased region" description="Polar residues" evidence="9">
    <location>
        <begin position="137"/>
        <end position="151"/>
    </location>
</feature>
<dbReference type="Pfam" id="PF16678">
    <property type="entry name" value="UBA_HOIP"/>
    <property type="match status" value="1"/>
</dbReference>
<feature type="compositionally biased region" description="Polar residues" evidence="9">
    <location>
        <begin position="558"/>
        <end position="579"/>
    </location>
</feature>
<dbReference type="GO" id="GO:0036435">
    <property type="term" value="F:K48-linked polyubiquitin modification-dependent protein binding"/>
    <property type="evidence" value="ECO:0007669"/>
    <property type="project" value="TreeGrafter"/>
</dbReference>
<keyword evidence="2" id="KW-0808">Transferase</keyword>
<dbReference type="GO" id="GO:1990450">
    <property type="term" value="F:linear polyubiquitin binding"/>
    <property type="evidence" value="ECO:0007669"/>
    <property type="project" value="TreeGrafter"/>
</dbReference>
<dbReference type="InterPro" id="IPR047543">
    <property type="entry name" value="Bbox1_RNF31-like"/>
</dbReference>
<dbReference type="InterPro" id="IPR047542">
    <property type="entry name" value="Rcat_RBR_RNF31-like"/>
</dbReference>
<feature type="region of interest" description="Disordered" evidence="9">
    <location>
        <begin position="775"/>
        <end position="856"/>
    </location>
</feature>
<dbReference type="InterPro" id="IPR026254">
    <property type="entry name" value="RNF31-like"/>
</dbReference>
<dbReference type="EMBL" id="BLKM01000502">
    <property type="protein sequence ID" value="GFG34760.1"/>
    <property type="molecule type" value="Genomic_DNA"/>
</dbReference>
<feature type="compositionally biased region" description="Basic and acidic residues" evidence="9">
    <location>
        <begin position="1112"/>
        <end position="1128"/>
    </location>
</feature>
<feature type="domain" description="RING-type" evidence="10">
    <location>
        <begin position="2001"/>
        <end position="2050"/>
    </location>
</feature>
<dbReference type="Gene3D" id="3.30.40.10">
    <property type="entry name" value="Zinc/RING finger domain, C3HC4 (zinc finger)"/>
    <property type="match status" value="1"/>
</dbReference>
<feature type="region of interest" description="Disordered" evidence="9">
    <location>
        <begin position="926"/>
        <end position="969"/>
    </location>
</feature>
<dbReference type="CDD" id="cd20337">
    <property type="entry name" value="BRcat_RBR_HOIP"/>
    <property type="match status" value="1"/>
</dbReference>
<feature type="region of interest" description="Disordered" evidence="9">
    <location>
        <begin position="254"/>
        <end position="327"/>
    </location>
</feature>
<feature type="region of interest" description="Disordered" evidence="9">
    <location>
        <begin position="1883"/>
        <end position="1905"/>
    </location>
</feature>
<evidence type="ECO:0000256" key="6">
    <source>
        <dbReference type="ARBA" id="ARBA00022786"/>
    </source>
</evidence>
<feature type="region of interest" description="Disordered" evidence="9">
    <location>
        <begin position="1383"/>
        <end position="1411"/>
    </location>
</feature>
<feature type="compositionally biased region" description="Polar residues" evidence="9">
    <location>
        <begin position="526"/>
        <end position="537"/>
    </location>
</feature>
<dbReference type="CDD" id="cd19815">
    <property type="entry name" value="Bbox1_HOIP"/>
    <property type="match status" value="1"/>
</dbReference>
<accession>A0A6L2PT02</accession>
<feature type="compositionally biased region" description="Polar residues" evidence="9">
    <location>
        <begin position="943"/>
        <end position="969"/>
    </location>
</feature>
<dbReference type="SMART" id="SM00547">
    <property type="entry name" value="ZnF_RBZ"/>
    <property type="match status" value="1"/>
</dbReference>
<feature type="compositionally biased region" description="Polar residues" evidence="9">
    <location>
        <begin position="738"/>
        <end position="748"/>
    </location>
</feature>
<evidence type="ECO:0000259" key="11">
    <source>
        <dbReference type="PROSITE" id="PS51873"/>
    </source>
</evidence>
<dbReference type="GO" id="GO:0008270">
    <property type="term" value="F:zinc ion binding"/>
    <property type="evidence" value="ECO:0007669"/>
    <property type="project" value="UniProtKB-KW"/>
</dbReference>
<dbReference type="PANTHER" id="PTHR16004:SF2">
    <property type="entry name" value="E3 UBIQUITIN-PROTEIN LIGASE LUBEL"/>
    <property type="match status" value="1"/>
</dbReference>
<dbReference type="InterPro" id="IPR044066">
    <property type="entry name" value="TRIAD_supradom"/>
</dbReference>
<dbReference type="PROSITE" id="PS50089">
    <property type="entry name" value="ZF_RING_2"/>
    <property type="match status" value="1"/>
</dbReference>
<dbReference type="GO" id="GO:0070530">
    <property type="term" value="F:K63-linked polyubiquitin modification-dependent protein binding"/>
    <property type="evidence" value="ECO:0007669"/>
    <property type="project" value="TreeGrafter"/>
</dbReference>
<feature type="compositionally biased region" description="Polar residues" evidence="9">
    <location>
        <begin position="480"/>
        <end position="494"/>
    </location>
</feature>
<dbReference type="SUPFAM" id="SSF57850">
    <property type="entry name" value="RING/U-box"/>
    <property type="match status" value="3"/>
</dbReference>
<dbReference type="GO" id="GO:0061630">
    <property type="term" value="F:ubiquitin protein ligase activity"/>
    <property type="evidence" value="ECO:0007669"/>
    <property type="project" value="TreeGrafter"/>
</dbReference>
<feature type="compositionally biased region" description="Polar residues" evidence="9">
    <location>
        <begin position="825"/>
        <end position="853"/>
    </location>
</feature>
<dbReference type="CDD" id="cd20351">
    <property type="entry name" value="Rcat_RBR_HOIP"/>
    <property type="match status" value="1"/>
</dbReference>
<feature type="compositionally biased region" description="Polar residues" evidence="9">
    <location>
        <begin position="1156"/>
        <end position="1167"/>
    </location>
</feature>
<evidence type="ECO:0000313" key="13">
    <source>
        <dbReference type="Proteomes" id="UP000502823"/>
    </source>
</evidence>
<dbReference type="Gene3D" id="6.10.140.1100">
    <property type="match status" value="1"/>
</dbReference>
<keyword evidence="6" id="KW-0833">Ubl conjugation pathway</keyword>
<feature type="compositionally biased region" description="Polar residues" evidence="9">
    <location>
        <begin position="202"/>
        <end position="214"/>
    </location>
</feature>
<proteinExistence type="inferred from homology"/>
<dbReference type="GO" id="GO:0097039">
    <property type="term" value="P:protein linear polyubiquitination"/>
    <property type="evidence" value="ECO:0007669"/>
    <property type="project" value="TreeGrafter"/>
</dbReference>
<sequence length="2382" mass="264997">MFKQQAREADENTAPPPLPTTEPPPLDADYEVIEFPGQAYTNAPLAMKPATSGDAKRGDGCHCDLCGCSTPTVRCDKCAHQIFCLSCDDMYHRHPKRQSHVRKALETSRFQTFRPPLPPKNEHVLAPVPPPRKNKRPGSSNSRVGTPSPDQGPTLPKKDFSIKDKMGSLKRMMGGRPLPPPPNKFQTAMRDTFDRMAPSPPTLSSVPPEQTHQPKPQMADRMGTLQQRYRQHQAMMRGTTANIPLTVVEMNNKHTENERENEMKQQRGRSNSMVNSSFTNLPDQQLPPSRDSGYPDWEAEQWGLRNRSGSISGSSGIDTSSRTRYNSSDISGLATLSRRHTNEFQSPPSTPSQRSNGFFGRGLIQSSSVADLHGMGNFPPQPQSNFHTAQQAQSMAHLNCPSCHHGMVWVSNNPWEFGGPPGRTPSNLSLNIPAPGYTSGDGSGFVPMWSGGANNMGTWHGPPPGMYPTSPPGAYPLGISASQTSINAPNNNMLPPSMGLSDGRRASPAHSTKSTQHRQRRRPVSPTLSVKSTQLNRVTPPDSKLKTSQKYHKAGSPAPSTTSRKSQISRSNRNQPQQNLAKVSQLKHHDASESSGEEYLENVQNDEKDINENDLEREPEDEPELPPVKPVIPTHQWECEHCTYVNRAGTRVCAICCKTPTGLPQRPPTDSQQRHRLRQKNSDSSGTTNSFDTPTRSQKNTSSGTSFRRSSTKSTNSRSDTDYNDTRTSRQRRHSEFTAKQQPQPTSDDYSDIPFDEGYIAAKFNKLRITQKAHKATDAEEDPYEGVQMRSSDVDSTISKRKGEILEDAKTSEMAQRNSRHTELSDSLSVPSAPSDRLTTTSSDSHSQLSVETPSPLPVVSNLECATISNSLKEIPKPPRSPPAQKITVSTAVGPSPPREIPMHITDSKPGQSTVTSTGIQSAIKTETINSNTEIPATESRTKINSESSSKPKMMTSTGTSPPPQSISTQTYEVPQKVMSMSGRSDAVTSPVNRHEQDEVYKPARRLKRTMSLHMSTQTADDTWGGAPHYLFRSQSRQSLMSEAQSLPLSPSRDASPVHFGGRLLDDDVLTYDERNNLGSYFGGTSSDLRREDFQEGKRHSFMDHKRISDASRSNNDIHHNDHWENRRTSFPADPGYHNYLRPERAGRRHSVGSRAGSQPPESQHGMNRQDYFVLENLVQRQRTEAMKTQGLELVRLLREAEQHNFTAEDLQVAMNHCGDKNPIDWLKENWRNMIDTVVTLATNYGHERKENNIGTISVSEARDALRLHKGNVWAAVTECVEQRQKKYADLLSRGNFTREDIVTVLTANHGNIEAAYLELSKTQLKPFLMRIWGPPNGTENESGNIIAENTKVNTNQKSDAVAQKHPDEEDDNVSVTDFVDAHSDTESGEEIIDNRKAVSDKSDSNLPDEPSTLKTAIEVISTVSLEGSDIQSDSVSLGQTETQVCDKDSIKDEDQHIPIKSPEAEEGVTPKEQAFQLLLNVLTGNYSDIPQVKAFKDSLMAAFSNQTPALTTNQSEPCLASSASQKEPNEALGEAYDTTDSKSILADHYESANPLENKRLAEPANASQDITEQSRELSETVVHTSENVDILNPSPELKTGLESTNIQSDFREKQDSSKLELSRNLYINTISMDESVDVTLNHTKTEPPPVHRFAETVSDKDAQDHVQNETLQTMVQSVPSFEEHCADEDEDDDYEEYVTNDELDEDYEDEDEEENEEIKLIMENIIAINESPKCSTGHENILNLQYMMSENQLASPKGPETVTNNTAVSDPATEEAMKDSVNLMIMKGGDISAPSSQEMVTEDSPQLQIHTTNGITPSSDTESPSATSCTFTSTITKAPIPPKRKFAKGIRNLPDVTTITTSNKNETIIQNNTTELTQSRAAELDRTNSSNHSPAFFKEHSSTVSEQVQSTALNPVDIGSTEKHDEITSQTTDVSNKVTDQLQFERQVRRFLAEGLVKTYDQAELAVKLLDLKFEQDEALNAAQECRTLNAALSFLQQECELCTGKYPMKQMVSMLKCVHCCCKDCAKNYFTIQITDRNINDAVCPFCKEPEMQNDDEALEYFSNLDILLKSFLDPPVHELFQRKLRDRTLMQDPNFKWCIKCSSGFIANPRQKRLVCPDCRSVTCASCRRPWEKQHEGITCEKFAEWKEANDPEIQAAGLAKHMAEHGIDCPKCKFRYSLAKGGCMHFTCSQCKYEFCCGCGKTFTMGAKCTLGPYCAKLGLHAHHPRNCLFYLRDKEPAQLQKLLQEHNIPLDTELPPNLKAQKEDGETLKCLVQLQKETPAGMVDTVCNADIAEGQAGLCRLHYIEYLVGLITRHKVDPISIFDLTDVQQELRRRGIALPTKGANTTDDEYRTLCVKHILVEYGCTNFAIAKGTSKNK</sequence>
<feature type="compositionally biased region" description="Polar residues" evidence="9">
    <location>
        <begin position="343"/>
        <end position="356"/>
    </location>
</feature>
<dbReference type="GO" id="GO:0071797">
    <property type="term" value="C:LUBAC complex"/>
    <property type="evidence" value="ECO:0007669"/>
    <property type="project" value="InterPro"/>
</dbReference>
<feature type="compositionally biased region" description="Basic and acidic residues" evidence="9">
    <location>
        <begin position="254"/>
        <end position="265"/>
    </location>
</feature>
<feature type="domain" description="RING-type" evidence="11">
    <location>
        <begin position="1997"/>
        <end position="2231"/>
    </location>
</feature>
<feature type="compositionally biased region" description="Polar residues" evidence="9">
    <location>
        <begin position="1511"/>
        <end position="1527"/>
    </location>
</feature>
<feature type="region of interest" description="Disordered" evidence="9">
    <location>
        <begin position="1112"/>
        <end position="1169"/>
    </location>
</feature>
<dbReference type="InterPro" id="IPR047540">
    <property type="entry name" value="BRcat_RBR_RNF31-like"/>
</dbReference>
<feature type="region of interest" description="Disordered" evidence="9">
    <location>
        <begin position="1556"/>
        <end position="1578"/>
    </location>
</feature>
<dbReference type="InterPro" id="IPR002867">
    <property type="entry name" value="IBR_dom"/>
</dbReference>
<dbReference type="CDD" id="cd16631">
    <property type="entry name" value="mRING-HC-C4C4_RBR_HOIP"/>
    <property type="match status" value="1"/>
</dbReference>
<feature type="compositionally biased region" description="Polar residues" evidence="9">
    <location>
        <begin position="268"/>
        <end position="287"/>
    </location>
</feature>
<dbReference type="Proteomes" id="UP000502823">
    <property type="component" value="Unassembled WGS sequence"/>
</dbReference>